<feature type="transmembrane region" description="Helical" evidence="7">
    <location>
        <begin position="20"/>
        <end position="38"/>
    </location>
</feature>
<evidence type="ECO:0000256" key="2">
    <source>
        <dbReference type="ARBA" id="ARBA00022692"/>
    </source>
</evidence>
<reference evidence="8 10" key="1">
    <citation type="submission" date="2021-02" db="EMBL/GenBank/DDBJ databases">
        <title>Variation within the Batrachochytrium salamandrivorans European outbreak.</title>
        <authorList>
            <person name="Kelly M."/>
            <person name="Pasmans F."/>
            <person name="Shea T.P."/>
            <person name="Munoz J.F."/>
            <person name="Carranza S."/>
            <person name="Cuomo C.A."/>
            <person name="Martel A."/>
        </authorList>
    </citation>
    <scope>NUCLEOTIDE SEQUENCE [LARGE SCALE GENOMIC DNA]</scope>
    <source>
        <strain evidence="8 10">AMFP18/2</strain>
    </source>
</reference>
<keyword evidence="2 7" id="KW-0812">Transmembrane</keyword>
<organism evidence="8 10">
    <name type="scientific">Batrachochytrium salamandrivorans</name>
    <dbReference type="NCBI Taxonomy" id="1357716"/>
    <lineage>
        <taxon>Eukaryota</taxon>
        <taxon>Fungi</taxon>
        <taxon>Fungi incertae sedis</taxon>
        <taxon>Chytridiomycota</taxon>
        <taxon>Chytridiomycota incertae sedis</taxon>
        <taxon>Chytridiomycetes</taxon>
        <taxon>Rhizophydiales</taxon>
        <taxon>Rhizophydiales incertae sedis</taxon>
        <taxon>Batrachochytrium</taxon>
    </lineage>
</organism>
<protein>
    <recommendedName>
        <fullName evidence="11">Cytochrome c oxidase assembly protein COX20, mitochondrial</fullName>
    </recommendedName>
</protein>
<evidence type="ECO:0000256" key="3">
    <source>
        <dbReference type="ARBA" id="ARBA00022792"/>
    </source>
</evidence>
<keyword evidence="10" id="KW-1185">Reference proteome</keyword>
<dbReference type="CDD" id="cd22888">
    <property type="entry name" value="CcO_VIIa_fungal"/>
    <property type="match status" value="1"/>
</dbReference>
<dbReference type="EMBL" id="JAFCIX010000312">
    <property type="protein sequence ID" value="KAH6595249.1"/>
    <property type="molecule type" value="Genomic_DNA"/>
</dbReference>
<gene>
    <name evidence="8" type="ORF">BASA50_006024</name>
    <name evidence="9" type="ORF">BASA50_006043</name>
</gene>
<evidence type="ECO:0000313" key="9">
    <source>
        <dbReference type="EMBL" id="KAH6595249.1"/>
    </source>
</evidence>
<accession>A0ABQ8FBN6</accession>
<evidence type="ECO:0000256" key="7">
    <source>
        <dbReference type="SAM" id="Phobius"/>
    </source>
</evidence>
<keyword evidence="5" id="KW-0496">Mitochondrion</keyword>
<sequence>MVSALAPITGRFRGRIVRDIVLSITIGTTIASVWWVTVSRPAFVKWREHDARVKLEYIAEKDAWLKEQQQQKQQQE</sequence>
<keyword evidence="4 7" id="KW-1133">Transmembrane helix</keyword>
<evidence type="ECO:0008006" key="11">
    <source>
        <dbReference type="Google" id="ProtNLM"/>
    </source>
</evidence>
<dbReference type="PANTHER" id="PTHR28264:SF1">
    <property type="entry name" value="CYTOCHROME C OXIDASE SUBUNIT 6C"/>
    <property type="match status" value="1"/>
</dbReference>
<evidence type="ECO:0000313" key="10">
    <source>
        <dbReference type="Proteomes" id="UP001648503"/>
    </source>
</evidence>
<evidence type="ECO:0000256" key="5">
    <source>
        <dbReference type="ARBA" id="ARBA00023128"/>
    </source>
</evidence>
<evidence type="ECO:0000256" key="4">
    <source>
        <dbReference type="ARBA" id="ARBA00022989"/>
    </source>
</evidence>
<dbReference type="Proteomes" id="UP001648503">
    <property type="component" value="Unassembled WGS sequence"/>
</dbReference>
<comment type="caution">
    <text evidence="8">The sequence shown here is derived from an EMBL/GenBank/DDBJ whole genome shotgun (WGS) entry which is preliminary data.</text>
</comment>
<dbReference type="EMBL" id="JAFCIX010000312">
    <property type="protein sequence ID" value="KAH6595231.1"/>
    <property type="molecule type" value="Genomic_DNA"/>
</dbReference>
<keyword evidence="6 7" id="KW-0472">Membrane</keyword>
<evidence type="ECO:0000256" key="6">
    <source>
        <dbReference type="ARBA" id="ARBA00023136"/>
    </source>
</evidence>
<comment type="subcellular location">
    <subcellularLocation>
        <location evidence="1">Mitochondrion inner membrane</location>
    </subcellularLocation>
</comment>
<keyword evidence="3" id="KW-0999">Mitochondrion inner membrane</keyword>
<evidence type="ECO:0000256" key="1">
    <source>
        <dbReference type="ARBA" id="ARBA00004273"/>
    </source>
</evidence>
<dbReference type="PANTHER" id="PTHR28264">
    <property type="entry name" value="CYTOCHROME C OXIDASE SUBUNIT 7A"/>
    <property type="match status" value="1"/>
</dbReference>
<name>A0ABQ8FBN6_9FUNG</name>
<proteinExistence type="predicted"/>
<evidence type="ECO:0000313" key="8">
    <source>
        <dbReference type="EMBL" id="KAH6595231.1"/>
    </source>
</evidence>